<dbReference type="Proteomes" id="UP001500218">
    <property type="component" value="Unassembled WGS sequence"/>
</dbReference>
<proteinExistence type="inferred from homology"/>
<dbReference type="RefSeq" id="WP_344125164.1">
    <property type="nucleotide sequence ID" value="NZ_BAAALT010000003.1"/>
</dbReference>
<organism evidence="15 16">
    <name type="scientific">Luedemannella flava</name>
    <dbReference type="NCBI Taxonomy" id="349316"/>
    <lineage>
        <taxon>Bacteria</taxon>
        <taxon>Bacillati</taxon>
        <taxon>Actinomycetota</taxon>
        <taxon>Actinomycetes</taxon>
        <taxon>Micromonosporales</taxon>
        <taxon>Micromonosporaceae</taxon>
        <taxon>Luedemannella</taxon>
    </lineage>
</organism>
<evidence type="ECO:0000256" key="11">
    <source>
        <dbReference type="ARBA" id="ARBA00023304"/>
    </source>
</evidence>
<evidence type="ECO:0000313" key="16">
    <source>
        <dbReference type="Proteomes" id="UP001500218"/>
    </source>
</evidence>
<dbReference type="EMBL" id="BAAALT010000003">
    <property type="protein sequence ID" value="GAA1783495.1"/>
    <property type="molecule type" value="Genomic_DNA"/>
</dbReference>
<gene>
    <name evidence="15" type="ORF">GCM10009682_01970</name>
</gene>
<name>A0ABN2LC27_9ACTN</name>
<evidence type="ECO:0000256" key="14">
    <source>
        <dbReference type="ARBA" id="ARBA00049229"/>
    </source>
</evidence>
<protein>
    <recommendedName>
        <fullName evidence="6">branched-chain-amino-acid transaminase</fullName>
        <ecNumber evidence="6">2.6.1.42</ecNumber>
    </recommendedName>
</protein>
<keyword evidence="9" id="KW-0808">Transferase</keyword>
<evidence type="ECO:0000256" key="9">
    <source>
        <dbReference type="ARBA" id="ARBA00022679"/>
    </source>
</evidence>
<accession>A0ABN2LC27</accession>
<reference evidence="15 16" key="1">
    <citation type="journal article" date="2019" name="Int. J. Syst. Evol. Microbiol.">
        <title>The Global Catalogue of Microorganisms (GCM) 10K type strain sequencing project: providing services to taxonomists for standard genome sequencing and annotation.</title>
        <authorList>
            <consortium name="The Broad Institute Genomics Platform"/>
            <consortium name="The Broad Institute Genome Sequencing Center for Infectious Disease"/>
            <person name="Wu L."/>
            <person name="Ma J."/>
        </authorList>
    </citation>
    <scope>NUCLEOTIDE SEQUENCE [LARGE SCALE GENOMIC DNA]</scope>
    <source>
        <strain evidence="15 16">JCM 13250</strain>
    </source>
</reference>
<comment type="pathway">
    <text evidence="4">Amino-acid biosynthesis; L-leucine biosynthesis; L-leucine from 3-methyl-2-oxobutanoate: step 4/4.</text>
</comment>
<dbReference type="InterPro" id="IPR005786">
    <property type="entry name" value="B_amino_transII"/>
</dbReference>
<comment type="similarity">
    <text evidence="5">Belongs to the class-IV pyridoxal-phosphate-dependent aminotransferase family.</text>
</comment>
<dbReference type="InterPro" id="IPR043132">
    <property type="entry name" value="BCAT-like_C"/>
</dbReference>
<evidence type="ECO:0000256" key="5">
    <source>
        <dbReference type="ARBA" id="ARBA00009320"/>
    </source>
</evidence>
<dbReference type="GO" id="GO:0008483">
    <property type="term" value="F:transaminase activity"/>
    <property type="evidence" value="ECO:0007669"/>
    <property type="project" value="UniProtKB-KW"/>
</dbReference>
<dbReference type="Gene3D" id="3.20.10.10">
    <property type="entry name" value="D-amino Acid Aminotransferase, subunit A, domain 2"/>
    <property type="match status" value="1"/>
</dbReference>
<dbReference type="InterPro" id="IPR043131">
    <property type="entry name" value="BCAT-like_N"/>
</dbReference>
<dbReference type="PANTHER" id="PTHR11825:SF44">
    <property type="entry name" value="BRANCHED-CHAIN-AMINO-ACID AMINOTRANSFERASE"/>
    <property type="match status" value="1"/>
</dbReference>
<evidence type="ECO:0000256" key="6">
    <source>
        <dbReference type="ARBA" id="ARBA00013053"/>
    </source>
</evidence>
<dbReference type="Pfam" id="PF01063">
    <property type="entry name" value="Aminotran_4"/>
    <property type="match status" value="1"/>
</dbReference>
<evidence type="ECO:0000256" key="3">
    <source>
        <dbReference type="ARBA" id="ARBA00004931"/>
    </source>
</evidence>
<evidence type="ECO:0000313" key="15">
    <source>
        <dbReference type="EMBL" id="GAA1783495.1"/>
    </source>
</evidence>
<keyword evidence="11" id="KW-0100">Branched-chain amino acid biosynthesis</keyword>
<dbReference type="SUPFAM" id="SSF56752">
    <property type="entry name" value="D-aminoacid aminotransferase-like PLP-dependent enzymes"/>
    <property type="match status" value="1"/>
</dbReference>
<evidence type="ECO:0000256" key="1">
    <source>
        <dbReference type="ARBA" id="ARBA00001933"/>
    </source>
</evidence>
<evidence type="ECO:0000256" key="12">
    <source>
        <dbReference type="ARBA" id="ARBA00048212"/>
    </source>
</evidence>
<comment type="catalytic activity">
    <reaction evidence="13">
        <text>L-isoleucine + 2-oxoglutarate = (S)-3-methyl-2-oxopentanoate + L-glutamate</text>
        <dbReference type="Rhea" id="RHEA:24801"/>
        <dbReference type="ChEBI" id="CHEBI:16810"/>
        <dbReference type="ChEBI" id="CHEBI:29985"/>
        <dbReference type="ChEBI" id="CHEBI:35146"/>
        <dbReference type="ChEBI" id="CHEBI:58045"/>
        <dbReference type="EC" id="2.6.1.42"/>
    </reaction>
</comment>
<dbReference type="EC" id="2.6.1.42" evidence="6"/>
<comment type="catalytic activity">
    <reaction evidence="14">
        <text>L-leucine + 2-oxoglutarate = 4-methyl-2-oxopentanoate + L-glutamate</text>
        <dbReference type="Rhea" id="RHEA:18321"/>
        <dbReference type="ChEBI" id="CHEBI:16810"/>
        <dbReference type="ChEBI" id="CHEBI:17865"/>
        <dbReference type="ChEBI" id="CHEBI:29985"/>
        <dbReference type="ChEBI" id="CHEBI:57427"/>
        <dbReference type="EC" id="2.6.1.42"/>
    </reaction>
</comment>
<dbReference type="PANTHER" id="PTHR11825">
    <property type="entry name" value="SUBGROUP IIII AMINOTRANSFERASE"/>
    <property type="match status" value="1"/>
</dbReference>
<comment type="pathway">
    <text evidence="3">Amino-acid biosynthesis; L-valine biosynthesis; L-valine from pyruvate: step 4/4.</text>
</comment>
<evidence type="ECO:0000256" key="2">
    <source>
        <dbReference type="ARBA" id="ARBA00004824"/>
    </source>
</evidence>
<dbReference type="InterPro" id="IPR033939">
    <property type="entry name" value="BCAT_family"/>
</dbReference>
<dbReference type="NCBIfam" id="TIGR01123">
    <property type="entry name" value="ilvE_II"/>
    <property type="match status" value="1"/>
</dbReference>
<evidence type="ECO:0000256" key="8">
    <source>
        <dbReference type="ARBA" id="ARBA00022605"/>
    </source>
</evidence>
<comment type="pathway">
    <text evidence="2">Amino-acid biosynthesis; L-isoleucine biosynthesis; L-isoleucine from 2-oxobutanoate: step 4/4.</text>
</comment>
<evidence type="ECO:0000256" key="13">
    <source>
        <dbReference type="ARBA" id="ARBA00048798"/>
    </source>
</evidence>
<comment type="caution">
    <text evidence="15">The sequence shown here is derived from an EMBL/GenBank/DDBJ whole genome shotgun (WGS) entry which is preliminary data.</text>
</comment>
<dbReference type="Gene3D" id="3.30.470.10">
    <property type="match status" value="1"/>
</dbReference>
<comment type="cofactor">
    <cofactor evidence="1">
        <name>pyridoxal 5'-phosphate</name>
        <dbReference type="ChEBI" id="CHEBI:597326"/>
    </cofactor>
</comment>
<keyword evidence="10" id="KW-0663">Pyridoxal phosphate</keyword>
<keyword evidence="16" id="KW-1185">Reference proteome</keyword>
<dbReference type="NCBIfam" id="NF009897">
    <property type="entry name" value="PRK13357.1"/>
    <property type="match status" value="1"/>
</dbReference>
<dbReference type="PIRSF" id="PIRSF006468">
    <property type="entry name" value="BCAT1"/>
    <property type="match status" value="1"/>
</dbReference>
<evidence type="ECO:0000256" key="4">
    <source>
        <dbReference type="ARBA" id="ARBA00005072"/>
    </source>
</evidence>
<dbReference type="CDD" id="cd01557">
    <property type="entry name" value="BCAT_beta_family"/>
    <property type="match status" value="1"/>
</dbReference>
<dbReference type="InterPro" id="IPR036038">
    <property type="entry name" value="Aminotransferase-like"/>
</dbReference>
<comment type="catalytic activity">
    <reaction evidence="12">
        <text>L-valine + 2-oxoglutarate = 3-methyl-2-oxobutanoate + L-glutamate</text>
        <dbReference type="Rhea" id="RHEA:24813"/>
        <dbReference type="ChEBI" id="CHEBI:11851"/>
        <dbReference type="ChEBI" id="CHEBI:16810"/>
        <dbReference type="ChEBI" id="CHEBI:29985"/>
        <dbReference type="ChEBI" id="CHEBI:57762"/>
        <dbReference type="EC" id="2.6.1.42"/>
    </reaction>
</comment>
<sequence>MSDAAAARRDPGFCRFHTEHTIVVDWSAEAGWSDWSVEPYGSIVLDPAAMVLHYGQSVFEGLKAFRQPDGSAALFRPADHARRLGRSASRLAMPEMPVDLFLEACAELVALDDDWIPDEPGQALYLRPLMIATEAQVGLRDSRRYRCVFLAYPVDPCFGRDFAPISVETSGESVRAVRGGMGEAKCSGNYAASLMVRREALARGFNEVLWLDGLERRWVEELSGMNVFFVWRDGDGPDGVRLTTPPCQGTIVRGITRDCVLTLARDLGIRVAEEPTTIDGVMAGARSGRLVEMFACGTAAVVVPVGRVADAGASAVFGDGREGPVTARLRNAFIEIQHGIRPDTHGWLRTVRNDLASVHGSTDRQLRSWADA</sequence>
<evidence type="ECO:0000256" key="10">
    <source>
        <dbReference type="ARBA" id="ARBA00022898"/>
    </source>
</evidence>
<keyword evidence="8" id="KW-0028">Amino-acid biosynthesis</keyword>
<dbReference type="InterPro" id="IPR001544">
    <property type="entry name" value="Aminotrans_IV"/>
</dbReference>
<keyword evidence="7 15" id="KW-0032">Aminotransferase</keyword>
<evidence type="ECO:0000256" key="7">
    <source>
        <dbReference type="ARBA" id="ARBA00022576"/>
    </source>
</evidence>